<name>A0A4R0YRA0_9GAMM</name>
<accession>A0A4R0YRA0</accession>
<dbReference type="RefSeq" id="WP_131151397.1">
    <property type="nucleotide sequence ID" value="NZ_SJTG01000001.1"/>
</dbReference>
<gene>
    <name evidence="1" type="ORF">EZM97_00170</name>
</gene>
<reference evidence="1 2" key="1">
    <citation type="submission" date="2019-02" db="EMBL/GenBank/DDBJ databases">
        <title>Dyella amyloliquefaciens sp. nov., isolated from forest soil.</title>
        <authorList>
            <person name="Gao Z.-H."/>
            <person name="Qiu L.-H."/>
        </authorList>
    </citation>
    <scope>NUCLEOTIDE SEQUENCE [LARGE SCALE GENOMIC DNA]</scope>
    <source>
        <strain evidence="1 2">KACC 12747</strain>
    </source>
</reference>
<protein>
    <submittedName>
        <fullName evidence="1">Uncharacterized protein</fullName>
    </submittedName>
</protein>
<evidence type="ECO:0000313" key="2">
    <source>
        <dbReference type="Proteomes" id="UP000291822"/>
    </source>
</evidence>
<dbReference type="AlphaFoldDB" id="A0A4R0YRA0"/>
<dbReference type="Proteomes" id="UP000291822">
    <property type="component" value="Unassembled WGS sequence"/>
</dbReference>
<organism evidence="1 2">
    <name type="scientific">Dyella soli</name>
    <dbReference type="NCBI Taxonomy" id="522319"/>
    <lineage>
        <taxon>Bacteria</taxon>
        <taxon>Pseudomonadati</taxon>
        <taxon>Pseudomonadota</taxon>
        <taxon>Gammaproteobacteria</taxon>
        <taxon>Lysobacterales</taxon>
        <taxon>Rhodanobacteraceae</taxon>
        <taxon>Dyella</taxon>
    </lineage>
</organism>
<keyword evidence="2" id="KW-1185">Reference proteome</keyword>
<comment type="caution">
    <text evidence="1">The sequence shown here is derived from an EMBL/GenBank/DDBJ whole genome shotgun (WGS) entry which is preliminary data.</text>
</comment>
<dbReference type="EMBL" id="SJTG01000001">
    <property type="protein sequence ID" value="TCI11823.1"/>
    <property type="molecule type" value="Genomic_DNA"/>
</dbReference>
<evidence type="ECO:0000313" key="1">
    <source>
        <dbReference type="EMBL" id="TCI11823.1"/>
    </source>
</evidence>
<proteinExistence type="predicted"/>
<sequence length="171" mass="19414">MADRIILADYVRPDRRYAIDVDTGLYTRDQSSAYKLSRKGASGFGSEKRLLINGRRRVALVSAYVRDDRWIVRIDGATFVFPDPDKSVLLKRRGLFTWLFQVEDARGKVLEGAYRHIGLGDWPDHGDIFQFIQRSTSSKASTVGFCKVWHRVQSGLSITDPEFISSLTSIP</sequence>